<evidence type="ECO:0000313" key="5">
    <source>
        <dbReference type="Proteomes" id="UP000694941"/>
    </source>
</evidence>
<feature type="transmembrane region" description="Helical" evidence="3">
    <location>
        <begin position="316"/>
        <end position="341"/>
    </location>
</feature>
<protein>
    <submittedName>
        <fullName evidence="6">Solute carrier organic anion transporter family member 4A1-like</fullName>
    </submittedName>
</protein>
<dbReference type="SUPFAM" id="SSF103473">
    <property type="entry name" value="MFS general substrate transporter"/>
    <property type="match status" value="1"/>
</dbReference>
<dbReference type="InterPro" id="IPR036259">
    <property type="entry name" value="MFS_trans_sf"/>
</dbReference>
<dbReference type="RefSeq" id="XP_013791454.1">
    <property type="nucleotide sequence ID" value="XM_013936000.2"/>
</dbReference>
<dbReference type="Proteomes" id="UP000694941">
    <property type="component" value="Unplaced"/>
</dbReference>
<reference evidence="6" key="1">
    <citation type="submission" date="2025-08" db="UniProtKB">
        <authorList>
            <consortium name="RefSeq"/>
        </authorList>
    </citation>
    <scope>IDENTIFICATION</scope>
    <source>
        <tissue evidence="6">Muscle</tissue>
    </source>
</reference>
<feature type="domain" description="Major facilitator superfamily (MFS) profile" evidence="4">
    <location>
        <begin position="128"/>
        <end position="390"/>
    </location>
</feature>
<dbReference type="Pfam" id="PF03137">
    <property type="entry name" value="OATP"/>
    <property type="match status" value="1"/>
</dbReference>
<feature type="non-terminal residue" evidence="6">
    <location>
        <position position="390"/>
    </location>
</feature>
<feature type="transmembrane region" description="Helical" evidence="3">
    <location>
        <begin position="124"/>
        <end position="146"/>
    </location>
</feature>
<keyword evidence="5" id="KW-1185">Reference proteome</keyword>
<dbReference type="PANTHER" id="PTHR11388:SF142">
    <property type="entry name" value="SOLUTE CARRIER ORGANIC ANION TRANSPORTER FAMILY MEMBER 5A1"/>
    <property type="match status" value="1"/>
</dbReference>
<dbReference type="GeneID" id="106475309"/>
<dbReference type="Gene3D" id="1.20.1250.20">
    <property type="entry name" value="MFS general substrate transporter like domains"/>
    <property type="match status" value="1"/>
</dbReference>
<feature type="transmembrane region" description="Helical" evidence="3">
    <location>
        <begin position="361"/>
        <end position="382"/>
    </location>
</feature>
<gene>
    <name evidence="6" type="primary">LOC106475309</name>
</gene>
<dbReference type="InterPro" id="IPR020846">
    <property type="entry name" value="MFS_dom"/>
</dbReference>
<keyword evidence="2" id="KW-1015">Disulfide bond</keyword>
<dbReference type="PROSITE" id="PS50850">
    <property type="entry name" value="MFS"/>
    <property type="match status" value="1"/>
</dbReference>
<evidence type="ECO:0000256" key="1">
    <source>
        <dbReference type="ARBA" id="ARBA00004141"/>
    </source>
</evidence>
<comment type="subcellular location">
    <subcellularLocation>
        <location evidence="1">Membrane</location>
        <topology evidence="1">Multi-pass membrane protein</topology>
    </subcellularLocation>
</comment>
<sequence length="390" mass="43029">MASSCFDLRGGGSGGILSKEEALQYWRGHKRTKSAGSNTSRDLSLYTSMGLYSHHGETNVRATETSTSELSHMTCNSVYEFVKVTDKAERLHLQKELREKEELGERDCGILNFRPLCLQRFARINMFVLLACILVTLQQALSSGYFNSVITTIEKRFDIPSRISGAIASTFEVGNLLAIIFVSYFGGHRHIPVWIGKGILVMSVGSMVFSLPYFLDQSGSFSRSKFGKNSSNISDENTCQVSPPIQPHHLGTSHFAIQPPRPDLNSPSCIEGSSFNILYILIFMLAQILIGCGGTPIFTLGTTYIDDHVRKESSSLYIGCMYSTVAFGLVCGFLLGGYLLSIPESVILYGSVPTSNSEWVGAWWAGFLLFGFLLMLVSISYLKLLLPPRL</sequence>
<accession>A0ABM1BZ74</accession>
<proteinExistence type="predicted"/>
<dbReference type="PANTHER" id="PTHR11388">
    <property type="entry name" value="ORGANIC ANION TRANSPORTER"/>
    <property type="match status" value="1"/>
</dbReference>
<keyword evidence="3" id="KW-1133">Transmembrane helix</keyword>
<feature type="transmembrane region" description="Helical" evidence="3">
    <location>
        <begin position="166"/>
        <end position="186"/>
    </location>
</feature>
<evidence type="ECO:0000313" key="6">
    <source>
        <dbReference type="RefSeq" id="XP_013791454.1"/>
    </source>
</evidence>
<name>A0ABM1BZ74_LIMPO</name>
<organism evidence="5 6">
    <name type="scientific">Limulus polyphemus</name>
    <name type="common">Atlantic horseshoe crab</name>
    <dbReference type="NCBI Taxonomy" id="6850"/>
    <lineage>
        <taxon>Eukaryota</taxon>
        <taxon>Metazoa</taxon>
        <taxon>Ecdysozoa</taxon>
        <taxon>Arthropoda</taxon>
        <taxon>Chelicerata</taxon>
        <taxon>Merostomata</taxon>
        <taxon>Xiphosura</taxon>
        <taxon>Limulidae</taxon>
        <taxon>Limulus</taxon>
    </lineage>
</organism>
<evidence type="ECO:0000256" key="3">
    <source>
        <dbReference type="SAM" id="Phobius"/>
    </source>
</evidence>
<evidence type="ECO:0000256" key="2">
    <source>
        <dbReference type="ARBA" id="ARBA00023157"/>
    </source>
</evidence>
<dbReference type="InterPro" id="IPR004156">
    <property type="entry name" value="OATP"/>
</dbReference>
<evidence type="ECO:0000259" key="4">
    <source>
        <dbReference type="PROSITE" id="PS50850"/>
    </source>
</evidence>
<feature type="transmembrane region" description="Helical" evidence="3">
    <location>
        <begin position="277"/>
        <end position="304"/>
    </location>
</feature>
<keyword evidence="3" id="KW-0812">Transmembrane</keyword>
<feature type="transmembrane region" description="Helical" evidence="3">
    <location>
        <begin position="198"/>
        <end position="215"/>
    </location>
</feature>
<keyword evidence="3" id="KW-0472">Membrane</keyword>